<name>A0AAU7YK24_9RICK</name>
<gene>
    <name evidence="2" type="ORF">ABS861_00615</name>
</gene>
<feature type="coiled-coil region" evidence="1">
    <location>
        <begin position="16"/>
        <end position="57"/>
    </location>
</feature>
<evidence type="ECO:0000313" key="2">
    <source>
        <dbReference type="EMBL" id="XCA33954.1"/>
    </source>
</evidence>
<proteinExistence type="predicted"/>
<organism evidence="2">
    <name type="scientific">Wolbachia endosymbiont of Oeneis ivallda</name>
    <dbReference type="NCBI Taxonomy" id="3171168"/>
    <lineage>
        <taxon>Bacteria</taxon>
        <taxon>Pseudomonadati</taxon>
        <taxon>Pseudomonadota</taxon>
        <taxon>Alphaproteobacteria</taxon>
        <taxon>Rickettsiales</taxon>
        <taxon>Anaplasmataceae</taxon>
        <taxon>Wolbachieae</taxon>
        <taxon>Wolbachia</taxon>
    </lineage>
</organism>
<accession>A0AAU7YK24</accession>
<dbReference type="EMBL" id="CP158587">
    <property type="protein sequence ID" value="XCA33954.1"/>
    <property type="molecule type" value="Genomic_DNA"/>
</dbReference>
<evidence type="ECO:0000256" key="1">
    <source>
        <dbReference type="SAM" id="Coils"/>
    </source>
</evidence>
<keyword evidence="1" id="KW-0175">Coiled coil</keyword>
<protein>
    <submittedName>
        <fullName evidence="2">Uncharacterized protein</fullName>
    </submittedName>
</protein>
<sequence length="138" mass="15989">MKTRLGQAFVIFDFDESGLIQDIESLQKKMKEVLENMQQQEQSAARKKELEEKAKAEFSKYIENGTIDEISIKKYSNLDRLYTIIKLKEDNKSTDIQVSEFLNSDFCKKTTLLVLLSQMAIKKNLSVVKYIRGLDIIV</sequence>
<dbReference type="AlphaFoldDB" id="A0AAU7YK24"/>
<reference evidence="2" key="1">
    <citation type="submission" date="2024-06" db="EMBL/GenBank/DDBJ databases">
        <title>Genome assembly of the Oeneis chryxus ivallda.</title>
        <authorList>
            <person name="MacDonald Z."/>
            <person name="Shaffer H.B."/>
            <person name="Gillespie T."/>
            <person name="Marimuthu M.P.A."/>
            <person name="Nguyen O."/>
            <person name="Fairbairn C.W."/>
            <person name="Seligmann W.E."/>
            <person name="Escalona M."/>
            <person name="Miller C."/>
            <person name="Toffelmier E."/>
        </authorList>
    </citation>
    <scope>NUCLEOTIDE SEQUENCE</scope>
    <source>
        <strain evidence="2">CCGP_102_HBS-TG_Oc004</strain>
    </source>
</reference>